<protein>
    <submittedName>
        <fullName evidence="2">Male-specific lethal 1 homolog</fullName>
    </submittedName>
</protein>
<dbReference type="Proteomes" id="UP000095280">
    <property type="component" value="Unplaced"/>
</dbReference>
<reference evidence="2" key="1">
    <citation type="submission" date="2016-11" db="UniProtKB">
        <authorList>
            <consortium name="WormBaseParasite"/>
        </authorList>
    </citation>
    <scope>IDENTIFICATION</scope>
</reference>
<keyword evidence="1" id="KW-1185">Reference proteome</keyword>
<organism evidence="1 2">
    <name type="scientific">Macrostomum lignano</name>
    <dbReference type="NCBI Taxonomy" id="282301"/>
    <lineage>
        <taxon>Eukaryota</taxon>
        <taxon>Metazoa</taxon>
        <taxon>Spiralia</taxon>
        <taxon>Lophotrochozoa</taxon>
        <taxon>Platyhelminthes</taxon>
        <taxon>Rhabditophora</taxon>
        <taxon>Macrostomorpha</taxon>
        <taxon>Macrostomida</taxon>
        <taxon>Macrostomidae</taxon>
        <taxon>Macrostomum</taxon>
    </lineage>
</organism>
<sequence>MRSSKNAAASTSTCRHRGRRLTRKSRRCVSNSNESAQRLLLRRPPLNLPNLREETEETAEPTNKQQNVEVKSVLEVGQSPFDDQLLSSESAEHCGFPCSAANNSDGDDAGCSAPSDSIVQDDKTRNVVLIEGNKAIVVLAHPWPKRPARIPMTEQYKLPNPRLSAAELRRQTRLVRERQEIVDELSRERRRRRFLKGVYCLPKSLLLDSRQRLYRWYSLPTDKLPEDCPAGNES</sequence>
<evidence type="ECO:0000313" key="1">
    <source>
        <dbReference type="Proteomes" id="UP000095280"/>
    </source>
</evidence>
<proteinExistence type="predicted"/>
<evidence type="ECO:0000313" key="2">
    <source>
        <dbReference type="WBParaSite" id="maker-uti_cns_0009094-snap-gene-0.3-mRNA-1"/>
    </source>
</evidence>
<name>A0A1I8I1T0_9PLAT</name>
<dbReference type="WBParaSite" id="maker-uti_cns_0009094-snap-gene-0.3-mRNA-1">
    <property type="protein sequence ID" value="maker-uti_cns_0009094-snap-gene-0.3-mRNA-1"/>
    <property type="gene ID" value="maker-uti_cns_0009094-snap-gene-0.3"/>
</dbReference>
<accession>A0A1I8I1T0</accession>
<dbReference type="AlphaFoldDB" id="A0A1I8I1T0"/>